<evidence type="ECO:0000256" key="4">
    <source>
        <dbReference type="ARBA" id="ARBA00022777"/>
    </source>
</evidence>
<gene>
    <name evidence="9" type="primary">arcC</name>
    <name evidence="9" type="ORF">H8R10_06645</name>
</gene>
<dbReference type="AlphaFoldDB" id="A0A8I0KP19"/>
<dbReference type="Gene3D" id="3.40.1160.10">
    <property type="entry name" value="Acetylglutamate kinase-like"/>
    <property type="match status" value="1"/>
</dbReference>
<dbReference type="NCBIfam" id="NF009008">
    <property type="entry name" value="PRK12354.1"/>
    <property type="match status" value="1"/>
</dbReference>
<dbReference type="NCBIfam" id="TIGR00746">
    <property type="entry name" value="arcC"/>
    <property type="match status" value="1"/>
</dbReference>
<organism evidence="9 10">
    <name type="scientific">Nanchangia anserum</name>
    <dbReference type="NCBI Taxonomy" id="2692125"/>
    <lineage>
        <taxon>Bacteria</taxon>
        <taxon>Bacillati</taxon>
        <taxon>Actinomycetota</taxon>
        <taxon>Actinomycetes</taxon>
        <taxon>Actinomycetales</taxon>
        <taxon>Actinomycetaceae</taxon>
        <taxon>Nanchangia</taxon>
    </lineage>
</organism>
<evidence type="ECO:0000256" key="5">
    <source>
        <dbReference type="ARBA" id="ARBA00048467"/>
    </source>
</evidence>
<dbReference type="PANTHER" id="PTHR30409">
    <property type="entry name" value="CARBAMATE KINASE"/>
    <property type="match status" value="1"/>
</dbReference>
<dbReference type="PRINTS" id="PR01469">
    <property type="entry name" value="CARBMTKINASE"/>
</dbReference>
<protein>
    <recommendedName>
        <fullName evidence="2 6">Carbamate kinase</fullName>
    </recommendedName>
</protein>
<evidence type="ECO:0000313" key="9">
    <source>
        <dbReference type="EMBL" id="MBD3689901.1"/>
    </source>
</evidence>
<dbReference type="FunFam" id="3.40.1160.10:FF:000007">
    <property type="entry name" value="Carbamate kinase"/>
    <property type="match status" value="1"/>
</dbReference>
<evidence type="ECO:0000256" key="2">
    <source>
        <dbReference type="ARBA" id="ARBA00013070"/>
    </source>
</evidence>
<dbReference type="EMBL" id="JACRUO010000002">
    <property type="protein sequence ID" value="MBD3689901.1"/>
    <property type="molecule type" value="Genomic_DNA"/>
</dbReference>
<dbReference type="SUPFAM" id="SSF53633">
    <property type="entry name" value="Carbamate kinase-like"/>
    <property type="match status" value="1"/>
</dbReference>
<dbReference type="RefSeq" id="WP_191072017.1">
    <property type="nucleotide sequence ID" value="NZ_CP060506.1"/>
</dbReference>
<evidence type="ECO:0000256" key="1">
    <source>
        <dbReference type="ARBA" id="ARBA00011066"/>
    </source>
</evidence>
<dbReference type="InterPro" id="IPR001048">
    <property type="entry name" value="Asp/Glu/Uridylate_kinase"/>
</dbReference>
<evidence type="ECO:0000256" key="6">
    <source>
        <dbReference type="NCBIfam" id="TIGR00746"/>
    </source>
</evidence>
<dbReference type="GO" id="GO:0008804">
    <property type="term" value="F:carbamate kinase activity"/>
    <property type="evidence" value="ECO:0007669"/>
    <property type="project" value="UniProtKB-UniRule"/>
</dbReference>
<dbReference type="CDD" id="cd04235">
    <property type="entry name" value="AAK_CK"/>
    <property type="match status" value="1"/>
</dbReference>
<dbReference type="GO" id="GO:0005829">
    <property type="term" value="C:cytosol"/>
    <property type="evidence" value="ECO:0007669"/>
    <property type="project" value="TreeGrafter"/>
</dbReference>
<feature type="domain" description="Aspartate/glutamate/uridylate kinase" evidence="8">
    <location>
        <begin position="1"/>
        <end position="285"/>
    </location>
</feature>
<name>A0A8I0KP19_9ACTO</name>
<reference evidence="9 10" key="1">
    <citation type="submission" date="2020-08" db="EMBL/GenBank/DDBJ databases">
        <title>Winkia gen. nov., sp. nov., isolated from faeces of the Anser albifrons in China.</title>
        <authorList>
            <person name="Liu Q."/>
        </authorList>
    </citation>
    <scope>NUCLEOTIDE SEQUENCE [LARGE SCALE GENOMIC DNA]</scope>
    <source>
        <strain evidence="9 10">C62</strain>
    </source>
</reference>
<evidence type="ECO:0000259" key="8">
    <source>
        <dbReference type="Pfam" id="PF00696"/>
    </source>
</evidence>
<keyword evidence="10" id="KW-1185">Reference proteome</keyword>
<dbReference type="PIRSF" id="PIRSF000723">
    <property type="entry name" value="Carbamate_kin"/>
    <property type="match status" value="1"/>
</dbReference>
<dbReference type="PANTHER" id="PTHR30409:SF1">
    <property type="entry name" value="CARBAMATE KINASE-RELATED"/>
    <property type="match status" value="1"/>
</dbReference>
<proteinExistence type="inferred from homology"/>
<dbReference type="InterPro" id="IPR003964">
    <property type="entry name" value="Carb_kinase"/>
</dbReference>
<comment type="similarity">
    <text evidence="1 7">Belongs to the carbamate kinase family.</text>
</comment>
<keyword evidence="4 7" id="KW-0418">Kinase</keyword>
<comment type="caution">
    <text evidence="9">The sequence shown here is derived from an EMBL/GenBank/DDBJ whole genome shotgun (WGS) entry which is preliminary data.</text>
</comment>
<dbReference type="Pfam" id="PF00696">
    <property type="entry name" value="AA_kinase"/>
    <property type="match status" value="1"/>
</dbReference>
<dbReference type="InterPro" id="IPR036393">
    <property type="entry name" value="AceGlu_kinase-like_sf"/>
</dbReference>
<keyword evidence="3 7" id="KW-0808">Transferase</keyword>
<dbReference type="Proteomes" id="UP000627538">
    <property type="component" value="Unassembled WGS sequence"/>
</dbReference>
<comment type="catalytic activity">
    <reaction evidence="5">
        <text>hydrogencarbonate + NH4(+) + ATP = carbamoyl phosphate + ADP + H2O + H(+)</text>
        <dbReference type="Rhea" id="RHEA:10152"/>
        <dbReference type="ChEBI" id="CHEBI:15377"/>
        <dbReference type="ChEBI" id="CHEBI:15378"/>
        <dbReference type="ChEBI" id="CHEBI:17544"/>
        <dbReference type="ChEBI" id="CHEBI:28938"/>
        <dbReference type="ChEBI" id="CHEBI:30616"/>
        <dbReference type="ChEBI" id="CHEBI:58228"/>
        <dbReference type="ChEBI" id="CHEBI:456216"/>
        <dbReference type="EC" id="2.7.2.2"/>
    </reaction>
</comment>
<accession>A0A8I0KP19</accession>
<sequence>MRIVIALGGNALLRRGEPMEAATQRANVKVAAEQIAKVARDDDVELAIVHGNGPQVGLLALQAAAYPDVTPYPLDVLGAQTQALIGYMIEQELGNIVAPERAIVTLVTMVQVDADDPAFDHPTKPIGPVYSEAEARRLAAEGGWAIAPDGDKYRRVVASPDPQRIIELRSIRRLIEDGAIVTCGGGGGIPTTYDEATGTLTGIEAVIDKDLCASLLARELDADMLVIATDVAGVFRDWGTPDAHCIEEETISRLRSMTLAAGSMGPKVEAACRFVEATGKPAVIGSLEDIEAIVAGTAGTRVVAD</sequence>
<dbReference type="GO" id="GO:0019546">
    <property type="term" value="P:L-arginine deiminase pathway"/>
    <property type="evidence" value="ECO:0007669"/>
    <property type="project" value="TreeGrafter"/>
</dbReference>
<evidence type="ECO:0000256" key="3">
    <source>
        <dbReference type="ARBA" id="ARBA00022679"/>
    </source>
</evidence>
<evidence type="ECO:0000256" key="7">
    <source>
        <dbReference type="PIRNR" id="PIRNR000723"/>
    </source>
</evidence>
<evidence type="ECO:0000313" key="10">
    <source>
        <dbReference type="Proteomes" id="UP000627538"/>
    </source>
</evidence>